<dbReference type="WBParaSite" id="MBELARI_LOCUS9429">
    <property type="protein sequence ID" value="MBELARI_LOCUS9429"/>
    <property type="gene ID" value="MBELARI_LOCUS9429"/>
</dbReference>
<evidence type="ECO:0000313" key="6">
    <source>
        <dbReference type="WBParaSite" id="MBELARI_LOCUS9429"/>
    </source>
</evidence>
<evidence type="ECO:0000259" key="4">
    <source>
        <dbReference type="Pfam" id="PF24245"/>
    </source>
</evidence>
<reference evidence="6" key="1">
    <citation type="submission" date="2024-02" db="UniProtKB">
        <authorList>
            <consortium name="WormBaseParasite"/>
        </authorList>
    </citation>
    <scope>IDENTIFICATION</scope>
</reference>
<evidence type="ECO:0000256" key="3">
    <source>
        <dbReference type="SAM" id="MobiDB-lite"/>
    </source>
</evidence>
<comment type="subcellular location">
    <subcellularLocation>
        <location evidence="1">Nucleus</location>
    </subcellularLocation>
</comment>
<dbReference type="Proteomes" id="UP000887575">
    <property type="component" value="Unassembled WGS sequence"/>
</dbReference>
<keyword evidence="2" id="KW-0539">Nucleus</keyword>
<evidence type="ECO:0000256" key="1">
    <source>
        <dbReference type="ARBA" id="ARBA00004123"/>
    </source>
</evidence>
<evidence type="ECO:0000256" key="2">
    <source>
        <dbReference type="ARBA" id="ARBA00023242"/>
    </source>
</evidence>
<organism evidence="5 6">
    <name type="scientific">Mesorhabditis belari</name>
    <dbReference type="NCBI Taxonomy" id="2138241"/>
    <lineage>
        <taxon>Eukaryota</taxon>
        <taxon>Metazoa</taxon>
        <taxon>Ecdysozoa</taxon>
        <taxon>Nematoda</taxon>
        <taxon>Chromadorea</taxon>
        <taxon>Rhabditida</taxon>
        <taxon>Rhabditina</taxon>
        <taxon>Rhabditomorpha</taxon>
        <taxon>Rhabditoidea</taxon>
        <taxon>Rhabditidae</taxon>
        <taxon>Mesorhabditinae</taxon>
        <taxon>Mesorhabditis</taxon>
    </lineage>
</organism>
<dbReference type="GO" id="GO:0005634">
    <property type="term" value="C:nucleus"/>
    <property type="evidence" value="ECO:0007669"/>
    <property type="project" value="UniProtKB-SubCell"/>
</dbReference>
<feature type="compositionally biased region" description="Low complexity" evidence="3">
    <location>
        <begin position="139"/>
        <end position="165"/>
    </location>
</feature>
<feature type="domain" description="INO80 complex subunit F" evidence="4">
    <location>
        <begin position="20"/>
        <end position="66"/>
    </location>
</feature>
<keyword evidence="5" id="KW-1185">Reference proteome</keyword>
<dbReference type="AlphaFoldDB" id="A0AAF3JC38"/>
<sequence length="178" mass="20142">MDPRMIIDEKPQTSSTFDPYVIKYEALKAKYSYIQESNNLLRNRLYHVKKEIVYLERLKRVLCNKLLASNDEFFVAQLEIPDDEGGSSEEQMKKRMVPLIQSITQQENRSKEVGHPSPARPPRKRKPPPMNHGNTQMQSFPLSIPISSTPTSASSSVPQSPLAASCSTPPILFNSDPQ</sequence>
<evidence type="ECO:0000313" key="5">
    <source>
        <dbReference type="Proteomes" id="UP000887575"/>
    </source>
</evidence>
<protein>
    <submittedName>
        <fullName evidence="6">INO80 complex subunit E</fullName>
    </submittedName>
</protein>
<dbReference type="InterPro" id="IPR056513">
    <property type="entry name" value="INO80F"/>
</dbReference>
<accession>A0AAF3JC38</accession>
<proteinExistence type="predicted"/>
<feature type="region of interest" description="Disordered" evidence="3">
    <location>
        <begin position="81"/>
        <end position="178"/>
    </location>
</feature>
<name>A0AAF3JC38_9BILA</name>
<dbReference type="Pfam" id="PF24245">
    <property type="entry name" value="INO80F"/>
    <property type="match status" value="1"/>
</dbReference>